<sequence>MKNKNLPSGTRDELGVQAEVKESIENKLFKNFRNRGFRKLTTPVL</sequence>
<reference evidence="1 2" key="1">
    <citation type="submission" date="2019-11" db="EMBL/GenBank/DDBJ databases">
        <title>Draft Genome Sequence of Plant Growth-Promoting Rhizosphere-Associated Bacteria.</title>
        <authorList>
            <person name="Vasilyev I.Y."/>
            <person name="Radchenko V."/>
            <person name="Ilnitskaya E.V."/>
        </authorList>
    </citation>
    <scope>NUCLEOTIDE SEQUENCE [LARGE SCALE GENOMIC DNA]</scope>
    <source>
        <strain evidence="1 2">VRA_07sq_f</strain>
    </source>
</reference>
<dbReference type="GO" id="GO:0140096">
    <property type="term" value="F:catalytic activity, acting on a protein"/>
    <property type="evidence" value="ECO:0007669"/>
    <property type="project" value="UniProtKB-ARBA"/>
</dbReference>
<feature type="non-terminal residue" evidence="1">
    <location>
        <position position="45"/>
    </location>
</feature>
<proteinExistence type="predicted"/>
<name>A0A844EP52_9LACO</name>
<dbReference type="GO" id="GO:0016757">
    <property type="term" value="F:glycosyltransferase activity"/>
    <property type="evidence" value="ECO:0007669"/>
    <property type="project" value="UniProtKB-KW"/>
</dbReference>
<protein>
    <submittedName>
        <fullName evidence="1">ATP phosphoribosyltransferase regulatory subunit</fullName>
    </submittedName>
</protein>
<organism evidence="1 2">
    <name type="scientific">Lentilactobacillus parabuchneri</name>
    <dbReference type="NCBI Taxonomy" id="152331"/>
    <lineage>
        <taxon>Bacteria</taxon>
        <taxon>Bacillati</taxon>
        <taxon>Bacillota</taxon>
        <taxon>Bacilli</taxon>
        <taxon>Lactobacillales</taxon>
        <taxon>Lactobacillaceae</taxon>
        <taxon>Lentilactobacillus</taxon>
    </lineage>
</organism>
<dbReference type="EMBL" id="WKKY01000781">
    <property type="protein sequence ID" value="MSE22043.1"/>
    <property type="molecule type" value="Genomic_DNA"/>
</dbReference>
<evidence type="ECO:0000313" key="2">
    <source>
        <dbReference type="Proteomes" id="UP000491237"/>
    </source>
</evidence>
<dbReference type="InterPro" id="IPR045864">
    <property type="entry name" value="aa-tRNA-synth_II/BPL/LPL"/>
</dbReference>
<dbReference type="SUPFAM" id="SSF55681">
    <property type="entry name" value="Class II aaRS and biotin synthetases"/>
    <property type="match status" value="1"/>
</dbReference>
<dbReference type="Proteomes" id="UP000491237">
    <property type="component" value="Unassembled WGS sequence"/>
</dbReference>
<keyword evidence="1" id="KW-0328">Glycosyltransferase</keyword>
<gene>
    <name evidence="1" type="ORF">GKC44_12535</name>
</gene>
<dbReference type="Gene3D" id="3.30.930.10">
    <property type="entry name" value="Bira Bifunctional Protein, Domain 2"/>
    <property type="match status" value="1"/>
</dbReference>
<comment type="caution">
    <text evidence="1">The sequence shown here is derived from an EMBL/GenBank/DDBJ whole genome shotgun (WGS) entry which is preliminary data.</text>
</comment>
<evidence type="ECO:0000313" key="1">
    <source>
        <dbReference type="EMBL" id="MSE22043.1"/>
    </source>
</evidence>
<keyword evidence="1" id="KW-0808">Transferase</keyword>
<accession>A0A844EP52</accession>
<dbReference type="AlphaFoldDB" id="A0A844EP52"/>